<dbReference type="RefSeq" id="WP_241763950.1">
    <property type="nucleotide sequence ID" value="NZ_JAGGMQ010000001.1"/>
</dbReference>
<dbReference type="InterPro" id="IPR050482">
    <property type="entry name" value="Sensor_HK_TwoCompSys"/>
</dbReference>
<dbReference type="CDD" id="cd00130">
    <property type="entry name" value="PAS"/>
    <property type="match status" value="2"/>
</dbReference>
<dbReference type="NCBIfam" id="TIGR00229">
    <property type="entry name" value="sensory_box"/>
    <property type="match status" value="2"/>
</dbReference>
<evidence type="ECO:0000256" key="4">
    <source>
        <dbReference type="ARBA" id="ARBA00023012"/>
    </source>
</evidence>
<keyword evidence="4" id="KW-0902">Two-component regulatory system</keyword>
<dbReference type="SUPFAM" id="SSF55874">
    <property type="entry name" value="ATPase domain of HSP90 chaperone/DNA topoisomerase II/histidine kinase"/>
    <property type="match status" value="1"/>
</dbReference>
<dbReference type="Proteomes" id="UP001195624">
    <property type="component" value="Unassembled WGS sequence"/>
</dbReference>
<name>A0ABS4PAC7_9GAMM</name>
<dbReference type="PROSITE" id="PS50113">
    <property type="entry name" value="PAC"/>
    <property type="match status" value="1"/>
</dbReference>
<feature type="domain" description="PAS" evidence="6">
    <location>
        <begin position="33"/>
        <end position="68"/>
    </location>
</feature>
<dbReference type="InterPro" id="IPR001610">
    <property type="entry name" value="PAC"/>
</dbReference>
<dbReference type="Pfam" id="PF02518">
    <property type="entry name" value="HATPase_c"/>
    <property type="match status" value="1"/>
</dbReference>
<dbReference type="EMBL" id="JAGGMQ010000001">
    <property type="protein sequence ID" value="MBP2169557.1"/>
    <property type="molecule type" value="Genomic_DNA"/>
</dbReference>
<evidence type="ECO:0000259" key="6">
    <source>
        <dbReference type="PROSITE" id="PS50112"/>
    </source>
</evidence>
<keyword evidence="1" id="KW-0597">Phosphoprotein</keyword>
<evidence type="ECO:0000256" key="2">
    <source>
        <dbReference type="ARBA" id="ARBA00022679"/>
    </source>
</evidence>
<comment type="caution">
    <text evidence="8">The sequence shown here is derived from an EMBL/GenBank/DDBJ whole genome shotgun (WGS) entry which is preliminary data.</text>
</comment>
<dbReference type="Gene3D" id="1.20.5.1930">
    <property type="match status" value="1"/>
</dbReference>
<dbReference type="InterPro" id="IPR003594">
    <property type="entry name" value="HATPase_dom"/>
</dbReference>
<gene>
    <name evidence="8" type="ORF">J2125_002749</name>
</gene>
<dbReference type="Pfam" id="PF08448">
    <property type="entry name" value="PAS_4"/>
    <property type="match status" value="1"/>
</dbReference>
<keyword evidence="9" id="KW-1185">Reference proteome</keyword>
<evidence type="ECO:0000313" key="9">
    <source>
        <dbReference type="Proteomes" id="UP001195624"/>
    </source>
</evidence>
<feature type="domain" description="PAC" evidence="7">
    <location>
        <begin position="222"/>
        <end position="275"/>
    </location>
</feature>
<evidence type="ECO:0000259" key="7">
    <source>
        <dbReference type="PROSITE" id="PS50113"/>
    </source>
</evidence>
<keyword evidence="2" id="KW-0808">Transferase</keyword>
<dbReference type="PANTHER" id="PTHR24421">
    <property type="entry name" value="NITRATE/NITRITE SENSOR PROTEIN NARX-RELATED"/>
    <property type="match status" value="1"/>
</dbReference>
<dbReference type="InterPro" id="IPR005467">
    <property type="entry name" value="His_kinase_dom"/>
</dbReference>
<dbReference type="Gene3D" id="3.30.450.20">
    <property type="entry name" value="PAS domain"/>
    <property type="match status" value="2"/>
</dbReference>
<dbReference type="SMART" id="SM00387">
    <property type="entry name" value="HATPase_c"/>
    <property type="match status" value="1"/>
</dbReference>
<sequence length="501" mass="56807">MSIINIEGIMLLQGFSNRQQRADLNSPNLSDIALNRIHDAIYLIDRELGIQYVNDKACKLMGYSRKEFSQLTFSTIDRELLDSDVFALWWKLSIRPEGITFTSQHACRNGELVPVEVSSSSYDNQGLQQILCVVHDVRELRRKEEQQRLREKQMNTVVENSPDLIARFDLNMCCVYANPAVRRWFNRSEREIHNWQLTESVPLGDVGLSFFKLISQTLVDEQGAENELTFERDGHKQVLHVRCVPEYNLHSKMVSVLAVGRDITLVRQTEDELRAAHQQLRMLTRNQELTREVERKQLARDIHDELGQHLTSLRTGLSLLSMREHEGSAVIQAQLENLMGLVDSTIQVVRDVSTRLRPNVLNLGLIPALEWLRDQFMKNGGCRCILIAPDEQSVQLDEAAMTATFRVVQESLTNAARHASASNIYIIVKPQPDTLVVEVVDNGKGFHVNRVQKNAFGLLGIQERGRMLNGDATVTSSPGKGTRIKLTVPLSAASKNHKKDD</sequence>
<reference evidence="8 9" key="1">
    <citation type="submission" date="2021-03" db="EMBL/GenBank/DDBJ databases">
        <authorList>
            <person name="D'Agostino P."/>
            <person name="Huntemann M."/>
            <person name="Clum A."/>
            <person name="Spunde A."/>
            <person name="Palaniappan K."/>
            <person name="Ritter S."/>
            <person name="Mikhailova N."/>
            <person name="Chen I.-M."/>
            <person name="Stamatis D."/>
            <person name="Reddy T."/>
            <person name="O'Malley R."/>
            <person name="Daum C."/>
            <person name="Shapiro N."/>
            <person name="Ivanova N."/>
            <person name="Kyrpides N."/>
            <person name="Woyke T."/>
        </authorList>
    </citation>
    <scope>NUCLEOTIDE SEQUENCE [LARGE SCALE GENOMIC DNA]</scope>
    <source>
        <strain evidence="8 9">WS4403</strain>
    </source>
</reference>
<dbReference type="Pfam" id="PF13426">
    <property type="entry name" value="PAS_9"/>
    <property type="match status" value="1"/>
</dbReference>
<dbReference type="SUPFAM" id="SSF55785">
    <property type="entry name" value="PYP-like sensor domain (PAS domain)"/>
    <property type="match status" value="2"/>
</dbReference>
<dbReference type="InterPro" id="IPR013656">
    <property type="entry name" value="PAS_4"/>
</dbReference>
<feature type="domain" description="Histidine kinase" evidence="5">
    <location>
        <begin position="301"/>
        <end position="492"/>
    </location>
</feature>
<reference evidence="9" key="2">
    <citation type="submission" date="2023-07" db="EMBL/GenBank/DDBJ databases">
        <title>Genome mining of underrepresented organisms for secondary metabolites.</title>
        <authorList>
            <person name="D'Agostino P.M."/>
        </authorList>
    </citation>
    <scope>NUCLEOTIDE SEQUENCE [LARGE SCALE GENOMIC DNA]</scope>
    <source>
        <strain evidence="9">WS4403</strain>
    </source>
</reference>
<evidence type="ECO:0000256" key="1">
    <source>
        <dbReference type="ARBA" id="ARBA00022553"/>
    </source>
</evidence>
<dbReference type="InterPro" id="IPR000014">
    <property type="entry name" value="PAS"/>
</dbReference>
<dbReference type="InterPro" id="IPR000700">
    <property type="entry name" value="PAS-assoc_C"/>
</dbReference>
<dbReference type="InterPro" id="IPR035965">
    <property type="entry name" value="PAS-like_dom_sf"/>
</dbReference>
<dbReference type="PROSITE" id="PS50109">
    <property type="entry name" value="HIS_KIN"/>
    <property type="match status" value="1"/>
</dbReference>
<keyword evidence="3" id="KW-0418">Kinase</keyword>
<proteinExistence type="predicted"/>
<organism evidence="8 9">
    <name type="scientific">Winslowiella toletana</name>
    <dbReference type="NCBI Taxonomy" id="92490"/>
    <lineage>
        <taxon>Bacteria</taxon>
        <taxon>Pseudomonadati</taxon>
        <taxon>Pseudomonadota</taxon>
        <taxon>Gammaproteobacteria</taxon>
        <taxon>Enterobacterales</taxon>
        <taxon>Erwiniaceae</taxon>
        <taxon>Winslowiella</taxon>
    </lineage>
</organism>
<evidence type="ECO:0000256" key="3">
    <source>
        <dbReference type="ARBA" id="ARBA00022777"/>
    </source>
</evidence>
<accession>A0ABS4PAC7</accession>
<dbReference type="InterPro" id="IPR036890">
    <property type="entry name" value="HATPase_C_sf"/>
</dbReference>
<evidence type="ECO:0000313" key="8">
    <source>
        <dbReference type="EMBL" id="MBP2169557.1"/>
    </source>
</evidence>
<dbReference type="SMART" id="SM00086">
    <property type="entry name" value="PAC"/>
    <property type="match status" value="2"/>
</dbReference>
<dbReference type="Gene3D" id="3.30.565.10">
    <property type="entry name" value="Histidine kinase-like ATPase, C-terminal domain"/>
    <property type="match status" value="1"/>
</dbReference>
<dbReference type="PANTHER" id="PTHR24421:SF59">
    <property type="entry name" value="OXYGEN SENSOR HISTIDINE KINASE NREB"/>
    <property type="match status" value="1"/>
</dbReference>
<dbReference type="Pfam" id="PF07730">
    <property type="entry name" value="HisKA_3"/>
    <property type="match status" value="1"/>
</dbReference>
<dbReference type="CDD" id="cd16917">
    <property type="entry name" value="HATPase_UhpB-NarQ-NarX-like"/>
    <property type="match status" value="1"/>
</dbReference>
<dbReference type="PROSITE" id="PS50112">
    <property type="entry name" value="PAS"/>
    <property type="match status" value="1"/>
</dbReference>
<evidence type="ECO:0000259" key="5">
    <source>
        <dbReference type="PROSITE" id="PS50109"/>
    </source>
</evidence>
<protein>
    <submittedName>
        <fullName evidence="8">PAS domain S-box-containing protein</fullName>
    </submittedName>
</protein>
<dbReference type="SMART" id="SM00091">
    <property type="entry name" value="PAS"/>
    <property type="match status" value="2"/>
</dbReference>
<dbReference type="InterPro" id="IPR011712">
    <property type="entry name" value="Sig_transdc_His_kin_sub3_dim/P"/>
</dbReference>